<evidence type="ECO:0000256" key="3">
    <source>
        <dbReference type="ARBA" id="ARBA00023002"/>
    </source>
</evidence>
<comment type="subcellular location">
    <subcellularLocation>
        <location evidence="4">Cytoplasm</location>
    </subcellularLocation>
</comment>
<dbReference type="UniPathway" id="UPA00098">
    <property type="reaction ID" value="UER00361"/>
</dbReference>
<dbReference type="STRING" id="1913578.LPB140_04040"/>
<evidence type="ECO:0000313" key="8">
    <source>
        <dbReference type="Proteomes" id="UP000242561"/>
    </source>
</evidence>
<dbReference type="Gene3D" id="3.40.50.720">
    <property type="entry name" value="NAD(P)-binding Rossmann-like Domain"/>
    <property type="match status" value="1"/>
</dbReference>
<dbReference type="EMBL" id="CP018154">
    <property type="protein sequence ID" value="APG62116.1"/>
    <property type="molecule type" value="Genomic_DNA"/>
</dbReference>
<keyword evidence="3 4" id="KW-0560">Oxidoreductase</keyword>
<dbReference type="InterPro" id="IPR028939">
    <property type="entry name" value="P5C_Rdtase_cat_N"/>
</dbReference>
<accession>A0A1L3JAG0</accession>
<dbReference type="InterPro" id="IPR008927">
    <property type="entry name" value="6-PGluconate_DH-like_C_sf"/>
</dbReference>
<dbReference type="InterPro" id="IPR029036">
    <property type="entry name" value="P5CR_dimer"/>
</dbReference>
<feature type="domain" description="Pyrroline-5-carboxylate reductase catalytic N-terminal" evidence="5">
    <location>
        <begin position="11"/>
        <end position="99"/>
    </location>
</feature>
<evidence type="ECO:0000256" key="1">
    <source>
        <dbReference type="ARBA" id="ARBA00005525"/>
    </source>
</evidence>
<dbReference type="Gene3D" id="1.10.3730.10">
    <property type="entry name" value="ProC C-terminal domain-like"/>
    <property type="match status" value="1"/>
</dbReference>
<protein>
    <recommendedName>
        <fullName evidence="4">Pyrroline-5-carboxylate reductase</fullName>
        <shortName evidence="4">P5C reductase</shortName>
        <shortName evidence="4">P5CR</shortName>
        <ecNumber evidence="4">1.5.1.2</ecNumber>
    </recommendedName>
    <alternativeName>
        <fullName evidence="4">PCA reductase</fullName>
    </alternativeName>
</protein>
<dbReference type="OrthoDB" id="9805754at2"/>
<dbReference type="KEGG" id="sphl:LPB140_04040"/>
<keyword evidence="4" id="KW-0028">Amino-acid biosynthesis</keyword>
<comment type="catalytic activity">
    <reaction evidence="4">
        <text>L-proline + NADP(+) = (S)-1-pyrroline-5-carboxylate + NADPH + 2 H(+)</text>
        <dbReference type="Rhea" id="RHEA:14109"/>
        <dbReference type="ChEBI" id="CHEBI:15378"/>
        <dbReference type="ChEBI" id="CHEBI:17388"/>
        <dbReference type="ChEBI" id="CHEBI:57783"/>
        <dbReference type="ChEBI" id="CHEBI:58349"/>
        <dbReference type="ChEBI" id="CHEBI:60039"/>
        <dbReference type="EC" id="1.5.1.2"/>
    </reaction>
</comment>
<evidence type="ECO:0000259" key="6">
    <source>
        <dbReference type="Pfam" id="PF14748"/>
    </source>
</evidence>
<dbReference type="Pfam" id="PF03807">
    <property type="entry name" value="F420_oxidored"/>
    <property type="match status" value="1"/>
</dbReference>
<dbReference type="GO" id="GO:0005737">
    <property type="term" value="C:cytoplasm"/>
    <property type="evidence" value="ECO:0007669"/>
    <property type="project" value="UniProtKB-SubCell"/>
</dbReference>
<dbReference type="EC" id="1.5.1.2" evidence="4"/>
<comment type="function">
    <text evidence="4">Catalyzes the reduction of 1-pyrroline-5-carboxylate (PCA) to L-proline.</text>
</comment>
<dbReference type="PIRSF" id="PIRSF000193">
    <property type="entry name" value="Pyrrol-5-carb_rd"/>
    <property type="match status" value="1"/>
</dbReference>
<dbReference type="SUPFAM" id="SSF48179">
    <property type="entry name" value="6-phosphogluconate dehydrogenase C-terminal domain-like"/>
    <property type="match status" value="1"/>
</dbReference>
<dbReference type="PANTHER" id="PTHR11645:SF0">
    <property type="entry name" value="PYRROLINE-5-CARBOXYLATE REDUCTASE 3"/>
    <property type="match status" value="1"/>
</dbReference>
<organism evidence="7 8">
    <name type="scientific">Sphingorhabdus lutea</name>
    <dbReference type="NCBI Taxonomy" id="1913578"/>
    <lineage>
        <taxon>Bacteria</taxon>
        <taxon>Pseudomonadati</taxon>
        <taxon>Pseudomonadota</taxon>
        <taxon>Alphaproteobacteria</taxon>
        <taxon>Sphingomonadales</taxon>
        <taxon>Sphingomonadaceae</taxon>
        <taxon>Sphingorhabdus</taxon>
    </lineage>
</organism>
<dbReference type="PANTHER" id="PTHR11645">
    <property type="entry name" value="PYRROLINE-5-CARBOXYLATE REDUCTASE"/>
    <property type="match status" value="1"/>
</dbReference>
<comment type="similarity">
    <text evidence="1 4">Belongs to the pyrroline-5-carboxylate reductase family.</text>
</comment>
<gene>
    <name evidence="4" type="primary">proC</name>
    <name evidence="7" type="ORF">LPB140_04040</name>
</gene>
<dbReference type="GO" id="GO:0004735">
    <property type="term" value="F:pyrroline-5-carboxylate reductase activity"/>
    <property type="evidence" value="ECO:0007669"/>
    <property type="project" value="UniProtKB-UniRule"/>
</dbReference>
<comment type="pathway">
    <text evidence="4">Amino-acid biosynthesis; L-proline biosynthesis; L-proline from L-glutamate 5-semialdehyde: step 1/1.</text>
</comment>
<dbReference type="InterPro" id="IPR036291">
    <property type="entry name" value="NAD(P)-bd_dom_sf"/>
</dbReference>
<dbReference type="SUPFAM" id="SSF51735">
    <property type="entry name" value="NAD(P)-binding Rossmann-fold domains"/>
    <property type="match status" value="1"/>
</dbReference>
<dbReference type="Proteomes" id="UP000242561">
    <property type="component" value="Chromosome"/>
</dbReference>
<keyword evidence="4" id="KW-0641">Proline biosynthesis</keyword>
<dbReference type="RefSeq" id="WP_072558766.1">
    <property type="nucleotide sequence ID" value="NZ_CP018154.1"/>
</dbReference>
<keyword evidence="8" id="KW-1185">Reference proteome</keyword>
<keyword evidence="4" id="KW-0963">Cytoplasm</keyword>
<dbReference type="InterPro" id="IPR000304">
    <property type="entry name" value="Pyrroline-COOH_reductase"/>
</dbReference>
<proteinExistence type="inferred from homology"/>
<dbReference type="AlphaFoldDB" id="A0A1L3JAG0"/>
<evidence type="ECO:0000256" key="2">
    <source>
        <dbReference type="ARBA" id="ARBA00022857"/>
    </source>
</evidence>
<sequence>MSNIQNFPKQILFYGCGNMGGAVLSGWLHAGISPSHFAICKPTSRAVPDGVQYYDHSSKYGGYPDILILGIKPQMLRDMAGDIAHLAGPKTIIISLLAGTENQALSEFFPQSANVRMMPNLAIALGKSPIGLLGQLNDVERDMMNNLMAPLGGGIWLNNADQMNGFTALAGSGPAFVYDFIAALSMGGQAAGLSDKDASTIALNMIEGAVALARQSADGPDILADKVTSKAGSTAAGRAILAQNDALKKLMIDAIIAAKTRNEELAKL</sequence>
<dbReference type="Pfam" id="PF14748">
    <property type="entry name" value="P5CR_dimer"/>
    <property type="match status" value="1"/>
</dbReference>
<dbReference type="GO" id="GO:0055129">
    <property type="term" value="P:L-proline biosynthetic process"/>
    <property type="evidence" value="ECO:0007669"/>
    <property type="project" value="UniProtKB-UniRule"/>
</dbReference>
<name>A0A1L3JAG0_9SPHN</name>
<reference evidence="7 8" key="1">
    <citation type="submission" date="2016-11" db="EMBL/GenBank/DDBJ databases">
        <title>Sphingorhabdus sp. LPB0140, isolated from marine environment.</title>
        <authorList>
            <person name="Kim E."/>
            <person name="Yi H."/>
        </authorList>
    </citation>
    <scope>NUCLEOTIDE SEQUENCE [LARGE SCALE GENOMIC DNA]</scope>
    <source>
        <strain evidence="7 8">LPB0140</strain>
    </source>
</reference>
<dbReference type="HAMAP" id="MF_01925">
    <property type="entry name" value="P5C_reductase"/>
    <property type="match status" value="1"/>
</dbReference>
<evidence type="ECO:0000313" key="7">
    <source>
        <dbReference type="EMBL" id="APG62116.1"/>
    </source>
</evidence>
<comment type="catalytic activity">
    <reaction evidence="4">
        <text>L-proline + NAD(+) = (S)-1-pyrroline-5-carboxylate + NADH + 2 H(+)</text>
        <dbReference type="Rhea" id="RHEA:14105"/>
        <dbReference type="ChEBI" id="CHEBI:15378"/>
        <dbReference type="ChEBI" id="CHEBI:17388"/>
        <dbReference type="ChEBI" id="CHEBI:57540"/>
        <dbReference type="ChEBI" id="CHEBI:57945"/>
        <dbReference type="ChEBI" id="CHEBI:60039"/>
        <dbReference type="EC" id="1.5.1.2"/>
    </reaction>
</comment>
<evidence type="ECO:0000259" key="5">
    <source>
        <dbReference type="Pfam" id="PF03807"/>
    </source>
</evidence>
<feature type="domain" description="Pyrroline-5-carboxylate reductase dimerisation" evidence="6">
    <location>
        <begin position="161"/>
        <end position="265"/>
    </location>
</feature>
<keyword evidence="2 4" id="KW-0521">NADP</keyword>
<evidence type="ECO:0000256" key="4">
    <source>
        <dbReference type="HAMAP-Rule" id="MF_01925"/>
    </source>
</evidence>